<evidence type="ECO:0000313" key="4">
    <source>
        <dbReference type="RefSeq" id="XP_065671732.1"/>
    </source>
</evidence>
<evidence type="ECO:0000256" key="1">
    <source>
        <dbReference type="SAM" id="Coils"/>
    </source>
</evidence>
<sequence length="201" mass="23678">MKNKNKKTKKEKKQHSFHELSERNKRSVRKGWKERTKRSQEMKKKRQQLIAYLSTPPESPIVNIPIDNELDFNVLPAPSQESSSRNSSGLKICRKYRDGLKRKIPKLEEKNKLLKQRGDKYKQKFYRMQSAKDNTPQKVVKKMTSGTKCSKEVKKSLLFSEVLKTQMQSNFSTERCINKKKAFCQGIRRKENKEVQTSKKP</sequence>
<organism evidence="3 4">
    <name type="scientific">Hydra vulgaris</name>
    <name type="common">Hydra</name>
    <name type="synonym">Hydra attenuata</name>
    <dbReference type="NCBI Taxonomy" id="6087"/>
    <lineage>
        <taxon>Eukaryota</taxon>
        <taxon>Metazoa</taxon>
        <taxon>Cnidaria</taxon>
        <taxon>Hydrozoa</taxon>
        <taxon>Hydroidolina</taxon>
        <taxon>Anthoathecata</taxon>
        <taxon>Aplanulata</taxon>
        <taxon>Hydridae</taxon>
        <taxon>Hydra</taxon>
    </lineage>
</organism>
<gene>
    <name evidence="4" type="primary">LOC136089608</name>
</gene>
<dbReference type="Proteomes" id="UP001652625">
    <property type="component" value="Chromosome 13"/>
</dbReference>
<feature type="region of interest" description="Disordered" evidence="2">
    <location>
        <begin position="1"/>
        <end position="46"/>
    </location>
</feature>
<keyword evidence="3" id="KW-1185">Reference proteome</keyword>
<reference evidence="4" key="1">
    <citation type="submission" date="2025-08" db="UniProtKB">
        <authorList>
            <consortium name="RefSeq"/>
        </authorList>
    </citation>
    <scope>IDENTIFICATION</scope>
</reference>
<feature type="compositionally biased region" description="Basic residues" evidence="2">
    <location>
        <begin position="1"/>
        <end position="13"/>
    </location>
</feature>
<proteinExistence type="predicted"/>
<keyword evidence="1" id="KW-0175">Coiled coil</keyword>
<name>A0ABM4DBI8_HYDVU</name>
<dbReference type="RefSeq" id="XP_065671732.1">
    <property type="nucleotide sequence ID" value="XM_065815660.1"/>
</dbReference>
<accession>A0ABM4DBI8</accession>
<feature type="coiled-coil region" evidence="1">
    <location>
        <begin position="97"/>
        <end position="124"/>
    </location>
</feature>
<dbReference type="GeneID" id="136089608"/>
<evidence type="ECO:0000313" key="3">
    <source>
        <dbReference type="Proteomes" id="UP001652625"/>
    </source>
</evidence>
<feature type="compositionally biased region" description="Basic and acidic residues" evidence="2">
    <location>
        <begin position="14"/>
        <end position="42"/>
    </location>
</feature>
<protein>
    <submittedName>
        <fullName evidence="4">Uncharacterized protein LOC136089608</fullName>
    </submittedName>
</protein>
<evidence type="ECO:0000256" key="2">
    <source>
        <dbReference type="SAM" id="MobiDB-lite"/>
    </source>
</evidence>